<sequence length="478" mass="52204">MSSDIQKMCAGDPPLTARLASWMSDLLADPQVTQRVVEEYGSPVNVLHTGALAGNASDLSDAAAELDIDLRVFFARKANKALSFVDAARDAGLGVDVASENELRQVLDRGVQPHNVIVTAAVKPPPLLELCLSRNVPVALDNHDEADGYLSMLAARGDGAPPAPVALRIASQNDAIAPTRFGMSVPDWLEWLDTRNVSALLFEGVHFHLHGYSPHNRAIVVDEALQFIDALRQRGHRPSFIDMGGGIPMSYLNNEAEWDAFEAAHKSAILHQRPPITWRNDGFGRREEAGALAGTRNTYPYFQRPIRGDWLRALVAAHATTHTPNRALSTELRDRGLHLRCEPGRSLLDGCGMTLAKVLFRKKSSDGIPLVGLEMNRTQCRSTSADFLVDPILVRGDQSGRPNSPFAGFLVGAYCVEDELILRRKLNFPHGVAVGDIVALPNTAGYLMHILESESHQLPLARNIVVRDDGLVEDDIGR</sequence>
<evidence type="ECO:0000259" key="4">
    <source>
        <dbReference type="Pfam" id="PF02784"/>
    </source>
</evidence>
<dbReference type="InterPro" id="IPR022657">
    <property type="entry name" value="De-COase2_CS"/>
</dbReference>
<dbReference type="PANTHER" id="PTHR43727:SF2">
    <property type="entry name" value="GROUP IV DECARBOXYLASE"/>
    <property type="match status" value="1"/>
</dbReference>
<dbReference type="GO" id="GO:0009089">
    <property type="term" value="P:lysine biosynthetic process via diaminopimelate"/>
    <property type="evidence" value="ECO:0007669"/>
    <property type="project" value="TreeGrafter"/>
</dbReference>
<comment type="cofactor">
    <cofactor evidence="1">
        <name>pyridoxal 5'-phosphate</name>
        <dbReference type="ChEBI" id="CHEBI:597326"/>
    </cofactor>
</comment>
<evidence type="ECO:0000313" key="6">
    <source>
        <dbReference type="Proteomes" id="UP000641514"/>
    </source>
</evidence>
<reference evidence="5" key="2">
    <citation type="submission" date="2020-09" db="EMBL/GenBank/DDBJ databases">
        <authorList>
            <person name="Sun Q."/>
            <person name="Zhou Y."/>
        </authorList>
    </citation>
    <scope>NUCLEOTIDE SEQUENCE</scope>
    <source>
        <strain evidence="5">CGMCC 1.15478</strain>
    </source>
</reference>
<gene>
    <name evidence="5" type="ORF">GCM10011410_21710</name>
</gene>
<dbReference type="AlphaFoldDB" id="A0A916UCQ1"/>
<proteinExistence type="predicted"/>
<evidence type="ECO:0000256" key="2">
    <source>
        <dbReference type="ARBA" id="ARBA00022793"/>
    </source>
</evidence>
<dbReference type="InterPro" id="IPR022653">
    <property type="entry name" value="De-COase2_pyr-phos_BS"/>
</dbReference>
<keyword evidence="3" id="KW-0663">Pyridoxal phosphate</keyword>
<dbReference type="SUPFAM" id="SSF51419">
    <property type="entry name" value="PLP-binding barrel"/>
    <property type="match status" value="1"/>
</dbReference>
<dbReference type="PROSITE" id="PS00878">
    <property type="entry name" value="ODR_DC_2_1"/>
    <property type="match status" value="1"/>
</dbReference>
<keyword evidence="2" id="KW-0456">Lyase</keyword>
<keyword evidence="6" id="KW-1185">Reference proteome</keyword>
<dbReference type="InterPro" id="IPR009006">
    <property type="entry name" value="Ala_racemase/Decarboxylase_C"/>
</dbReference>
<dbReference type="PROSITE" id="PS00879">
    <property type="entry name" value="ODR_DC_2_2"/>
    <property type="match status" value="1"/>
</dbReference>
<evidence type="ECO:0000256" key="1">
    <source>
        <dbReference type="ARBA" id="ARBA00001933"/>
    </source>
</evidence>
<keyword evidence="2" id="KW-0210">Decarboxylase</keyword>
<evidence type="ECO:0000256" key="3">
    <source>
        <dbReference type="ARBA" id="ARBA00022898"/>
    </source>
</evidence>
<dbReference type="PRINTS" id="PR01179">
    <property type="entry name" value="ODADCRBXLASE"/>
</dbReference>
<comment type="caution">
    <text evidence="5">The sequence shown here is derived from an EMBL/GenBank/DDBJ whole genome shotgun (WGS) entry which is preliminary data.</text>
</comment>
<name>A0A916UCQ1_9ACTN</name>
<dbReference type="Gene3D" id="3.20.20.10">
    <property type="entry name" value="Alanine racemase"/>
    <property type="match status" value="1"/>
</dbReference>
<reference evidence="5" key="1">
    <citation type="journal article" date="2014" name="Int. J. Syst. Evol. Microbiol.">
        <title>Complete genome sequence of Corynebacterium casei LMG S-19264T (=DSM 44701T), isolated from a smear-ripened cheese.</title>
        <authorList>
            <consortium name="US DOE Joint Genome Institute (JGI-PGF)"/>
            <person name="Walter F."/>
            <person name="Albersmeier A."/>
            <person name="Kalinowski J."/>
            <person name="Ruckert C."/>
        </authorList>
    </citation>
    <scope>NUCLEOTIDE SEQUENCE</scope>
    <source>
        <strain evidence="5">CGMCC 1.15478</strain>
    </source>
</reference>
<dbReference type="Proteomes" id="UP000641514">
    <property type="component" value="Unassembled WGS sequence"/>
</dbReference>
<evidence type="ECO:0000313" key="5">
    <source>
        <dbReference type="EMBL" id="GGC68617.1"/>
    </source>
</evidence>
<dbReference type="PANTHER" id="PTHR43727">
    <property type="entry name" value="DIAMINOPIMELATE DECARBOXYLASE"/>
    <property type="match status" value="1"/>
</dbReference>
<dbReference type="InterPro" id="IPR000183">
    <property type="entry name" value="Orn/DAP/Arg_de-COase"/>
</dbReference>
<organism evidence="5 6">
    <name type="scientific">Hoyosella rhizosphaerae</name>
    <dbReference type="NCBI Taxonomy" id="1755582"/>
    <lineage>
        <taxon>Bacteria</taxon>
        <taxon>Bacillati</taxon>
        <taxon>Actinomycetota</taxon>
        <taxon>Actinomycetes</taxon>
        <taxon>Mycobacteriales</taxon>
        <taxon>Hoyosellaceae</taxon>
        <taxon>Hoyosella</taxon>
    </lineage>
</organism>
<accession>A0A916UCQ1</accession>
<dbReference type="EMBL" id="BMJH01000002">
    <property type="protein sequence ID" value="GGC68617.1"/>
    <property type="molecule type" value="Genomic_DNA"/>
</dbReference>
<dbReference type="GO" id="GO:0008836">
    <property type="term" value="F:diaminopimelate decarboxylase activity"/>
    <property type="evidence" value="ECO:0007669"/>
    <property type="project" value="TreeGrafter"/>
</dbReference>
<dbReference type="Gene3D" id="2.40.37.10">
    <property type="entry name" value="Lyase, Ornithine Decarboxylase, Chain A, domain 1"/>
    <property type="match status" value="1"/>
</dbReference>
<feature type="domain" description="Orn/DAP/Arg decarboxylase 2 N-terminal" evidence="4">
    <location>
        <begin position="61"/>
        <end position="264"/>
    </location>
</feature>
<dbReference type="InterPro" id="IPR029066">
    <property type="entry name" value="PLP-binding_barrel"/>
</dbReference>
<dbReference type="InterPro" id="IPR022644">
    <property type="entry name" value="De-COase2_N"/>
</dbReference>
<dbReference type="Pfam" id="PF02784">
    <property type="entry name" value="Orn_Arg_deC_N"/>
    <property type="match status" value="1"/>
</dbReference>
<protein>
    <submittedName>
        <fullName evidence="5">Diaminopimelate decarboxylase</fullName>
    </submittedName>
</protein>
<dbReference type="RefSeq" id="WP_229675920.1">
    <property type="nucleotide sequence ID" value="NZ_BMJH01000002.1"/>
</dbReference>
<dbReference type="SUPFAM" id="SSF50621">
    <property type="entry name" value="Alanine racemase C-terminal domain-like"/>
    <property type="match status" value="1"/>
</dbReference>